<dbReference type="AlphaFoldDB" id="A0AA46P163"/>
<evidence type="ECO:0000256" key="2">
    <source>
        <dbReference type="ARBA" id="ARBA00022692"/>
    </source>
</evidence>
<evidence type="ECO:0000256" key="1">
    <source>
        <dbReference type="ARBA" id="ARBA00004167"/>
    </source>
</evidence>
<feature type="domain" description="Bacterial virulence protein VirB8" evidence="6">
    <location>
        <begin position="24"/>
        <end position="227"/>
    </location>
</feature>
<keyword evidence="7" id="KW-0614">Plasmid</keyword>
<feature type="region of interest" description="Disordered" evidence="5">
    <location>
        <begin position="234"/>
        <end position="261"/>
    </location>
</feature>
<dbReference type="Gene3D" id="3.10.450.230">
    <property type="entry name" value="VirB8 protein"/>
    <property type="match status" value="1"/>
</dbReference>
<dbReference type="RefSeq" id="WP_263513467.1">
    <property type="nucleotide sequence ID" value="NZ_CP089054.1"/>
</dbReference>
<dbReference type="SUPFAM" id="SSF54427">
    <property type="entry name" value="NTF2-like"/>
    <property type="match status" value="1"/>
</dbReference>
<evidence type="ECO:0000256" key="5">
    <source>
        <dbReference type="SAM" id="MobiDB-lite"/>
    </source>
</evidence>
<evidence type="ECO:0000259" key="6">
    <source>
        <dbReference type="Pfam" id="PF04335"/>
    </source>
</evidence>
<proteinExistence type="predicted"/>
<dbReference type="InterPro" id="IPR007430">
    <property type="entry name" value="VirB8"/>
</dbReference>
<name>A0AA46P163_9GAMM</name>
<evidence type="ECO:0000313" key="7">
    <source>
        <dbReference type="EMBL" id="UYF73878.1"/>
    </source>
</evidence>
<dbReference type="CDD" id="cd16424">
    <property type="entry name" value="VirB8"/>
    <property type="match status" value="1"/>
</dbReference>
<comment type="subcellular location">
    <subcellularLocation>
        <location evidence="1">Membrane</location>
        <topology evidence="1">Single-pass membrane protein</topology>
    </subcellularLocation>
</comment>
<gene>
    <name evidence="7" type="ORF">LSO60_18860</name>
</gene>
<organism evidence="7 8">
    <name type="scientific">Acinetobacter ursingii</name>
    <dbReference type="NCBI Taxonomy" id="108980"/>
    <lineage>
        <taxon>Bacteria</taxon>
        <taxon>Pseudomonadati</taxon>
        <taxon>Pseudomonadota</taxon>
        <taxon>Gammaproteobacteria</taxon>
        <taxon>Moraxellales</taxon>
        <taxon>Moraxellaceae</taxon>
        <taxon>Acinetobacter</taxon>
    </lineage>
</organism>
<accession>A0AA46P163</accession>
<evidence type="ECO:0000256" key="3">
    <source>
        <dbReference type="ARBA" id="ARBA00022989"/>
    </source>
</evidence>
<keyword evidence="3" id="KW-1133">Transmembrane helix</keyword>
<evidence type="ECO:0000313" key="8">
    <source>
        <dbReference type="Proteomes" id="UP001164064"/>
    </source>
</evidence>
<dbReference type="InterPro" id="IPR032710">
    <property type="entry name" value="NTF2-like_dom_sf"/>
</dbReference>
<protein>
    <submittedName>
        <fullName evidence="7">Type IV secretion system protein</fullName>
    </submittedName>
</protein>
<evidence type="ECO:0000256" key="4">
    <source>
        <dbReference type="ARBA" id="ARBA00023136"/>
    </source>
</evidence>
<keyword evidence="4" id="KW-0472">Membrane</keyword>
<reference evidence="7" key="1">
    <citation type="journal article" date="2022" name="J Glob Antimicrob Resist">
        <title>Comparative analysis of IMP-4- and OXA-58-containing plasmids of three carbapenemase-producing Acinetobacter ursingii strains in the Netherlands.</title>
        <authorList>
            <person name="Hendrickx A.P.A."/>
            <person name="Schade R.P."/>
            <person name="Landman F."/>
            <person name="Bosch T."/>
            <person name="Schouls L.M."/>
            <person name="van Dijk K."/>
        </authorList>
    </citation>
    <scope>NUCLEOTIDE SEQUENCE</scope>
    <source>
        <strain evidence="7">RIVM_C010559</strain>
    </source>
</reference>
<dbReference type="EMBL" id="CP089054">
    <property type="protein sequence ID" value="UYF73878.1"/>
    <property type="molecule type" value="Genomic_DNA"/>
</dbReference>
<geneLocation type="plasmid" evidence="7 8">
    <name>pRIVM_C010559_3</name>
</geneLocation>
<dbReference type="GO" id="GO:0016020">
    <property type="term" value="C:membrane"/>
    <property type="evidence" value="ECO:0007669"/>
    <property type="project" value="UniProtKB-SubCell"/>
</dbReference>
<feature type="compositionally biased region" description="Pro residues" evidence="5">
    <location>
        <begin position="238"/>
        <end position="249"/>
    </location>
</feature>
<dbReference type="Pfam" id="PF04335">
    <property type="entry name" value="VirB8"/>
    <property type="match status" value="1"/>
</dbReference>
<keyword evidence="2" id="KW-0812">Transmembrane</keyword>
<sequence length="261" mass="28665">MLPQTKDQLDAQLKALQESVKKSENRNGKITLWSLGLCGVLAVGNIAQAIANYNLTPLKTTEPIIAVIDSETGIMTQVERFDSTTDPKLIEKLVTSYFWDTISSRYGYYGKVGKDQLAAQYSKTSTFLDSKDRSDFENEISGLNSNSPYNLLGESGSITPKIISLNFLGNNKVQANFKTTVVKGAQVQQFSYTVTADYVTDNFDDLSVKDRWINPFGVKFKNWNLTQNSSNDALIAPPSSPVLPTPESVPAPESATAQTTN</sequence>
<dbReference type="Proteomes" id="UP001164064">
    <property type="component" value="Plasmid pRIVM_C010559_3"/>
</dbReference>